<dbReference type="EMBL" id="SZNT01000025">
    <property type="protein sequence ID" value="TKH15362.1"/>
    <property type="molecule type" value="Genomic_DNA"/>
</dbReference>
<dbReference type="InterPro" id="IPR023393">
    <property type="entry name" value="START-like_dom_sf"/>
</dbReference>
<dbReference type="RefSeq" id="WP_137018691.1">
    <property type="nucleotide sequence ID" value="NZ_SZNS01000040.1"/>
</dbReference>
<dbReference type="Proteomes" id="UP000309170">
    <property type="component" value="Unassembled WGS sequence"/>
</dbReference>
<dbReference type="AlphaFoldDB" id="A0A9X8ZL84"/>
<accession>A0A9X8ZL84</accession>
<evidence type="ECO:0000256" key="1">
    <source>
        <dbReference type="ARBA" id="ARBA00006817"/>
    </source>
</evidence>
<feature type="domain" description="Activator of Hsp90 ATPase homologue 1/2-like C-terminal" evidence="2">
    <location>
        <begin position="22"/>
        <end position="133"/>
    </location>
</feature>
<organism evidence="3 4">
    <name type="scientific">Peribacillus simplex</name>
    <dbReference type="NCBI Taxonomy" id="1478"/>
    <lineage>
        <taxon>Bacteria</taxon>
        <taxon>Bacillati</taxon>
        <taxon>Bacillota</taxon>
        <taxon>Bacilli</taxon>
        <taxon>Bacillales</taxon>
        <taxon>Bacillaceae</taxon>
        <taxon>Peribacillus</taxon>
    </lineage>
</organism>
<gene>
    <name evidence="3" type="ORF">FC678_02535</name>
</gene>
<dbReference type="Gene3D" id="3.30.530.20">
    <property type="match status" value="1"/>
</dbReference>
<dbReference type="CDD" id="cd08899">
    <property type="entry name" value="SRPBCC_CalC_Aha1-like_6"/>
    <property type="match status" value="1"/>
</dbReference>
<dbReference type="Pfam" id="PF08327">
    <property type="entry name" value="AHSA1"/>
    <property type="match status" value="1"/>
</dbReference>
<evidence type="ECO:0000313" key="3">
    <source>
        <dbReference type="EMBL" id="TKH15362.1"/>
    </source>
</evidence>
<dbReference type="SUPFAM" id="SSF55961">
    <property type="entry name" value="Bet v1-like"/>
    <property type="match status" value="1"/>
</dbReference>
<evidence type="ECO:0000259" key="2">
    <source>
        <dbReference type="Pfam" id="PF08327"/>
    </source>
</evidence>
<evidence type="ECO:0000313" key="4">
    <source>
        <dbReference type="Proteomes" id="UP000309170"/>
    </source>
</evidence>
<name>A0A9X8ZL84_9BACI</name>
<comment type="similarity">
    <text evidence="1">Belongs to the AHA1 family.</text>
</comment>
<sequence>MQAVIEKEGNGIIARFDRLLNHSVEMVWGALTENDKVEKWMSNLEMKDLRKDGTIKFNFNDGSGKSFDMKVRDFQEYAVLDFEWGVGWVRFEVSPEKDGCSLVLKESITPVNDHTSKDLAGWHICLDMFSDLLDGHHQDFPMDEWEKRHKEYTAAVKQIEG</sequence>
<dbReference type="InterPro" id="IPR013538">
    <property type="entry name" value="ASHA1/2-like_C"/>
</dbReference>
<proteinExistence type="inferred from homology"/>
<reference evidence="3 4" key="1">
    <citation type="journal article" date="2019" name="Environ. Microbiol.">
        <title>An active ?-lactamase is a part of an orchestrated cell wall stress resistance network of Bacillus subtilis and related rhizosphere species.</title>
        <authorList>
            <person name="Bucher T."/>
            <person name="Keren-Paz A."/>
            <person name="Hausser J."/>
            <person name="Olender T."/>
            <person name="Cytryn E."/>
            <person name="Kolodkin-Gal I."/>
        </authorList>
    </citation>
    <scope>NUCLEOTIDE SEQUENCE [LARGE SCALE GENOMIC DNA]</scope>
    <source>
        <strain evidence="3 4">I4</strain>
    </source>
</reference>
<comment type="caution">
    <text evidence="3">The sequence shown here is derived from an EMBL/GenBank/DDBJ whole genome shotgun (WGS) entry which is preliminary data.</text>
</comment>
<dbReference type="OrthoDB" id="9803476at2"/>
<protein>
    <submittedName>
        <fullName evidence="3">SRPBCC family protein</fullName>
    </submittedName>
</protein>